<proteinExistence type="predicted"/>
<dbReference type="Proteomes" id="UP001289645">
    <property type="component" value="Unassembled WGS sequence"/>
</dbReference>
<dbReference type="EMBL" id="JAOXLN010000011">
    <property type="protein sequence ID" value="MDZ5086156.1"/>
    <property type="molecule type" value="Genomic_DNA"/>
</dbReference>
<evidence type="ECO:0000313" key="2">
    <source>
        <dbReference type="Proteomes" id="UP001289645"/>
    </source>
</evidence>
<keyword evidence="2" id="KW-1185">Reference proteome</keyword>
<comment type="caution">
    <text evidence="1">The sequence shown here is derived from an EMBL/GenBank/DDBJ whole genome shotgun (WGS) entry which is preliminary data.</text>
</comment>
<organism evidence="1 2">
    <name type="scientific">Mycolicibacterium parafortuitum</name>
    <name type="common">Mycobacterium parafortuitum</name>
    <dbReference type="NCBI Taxonomy" id="39692"/>
    <lineage>
        <taxon>Bacteria</taxon>
        <taxon>Bacillati</taxon>
        <taxon>Actinomycetota</taxon>
        <taxon>Actinomycetes</taxon>
        <taxon>Mycobacteriales</taxon>
        <taxon>Mycobacteriaceae</taxon>
        <taxon>Mycolicibacterium</taxon>
    </lineage>
</organism>
<reference evidence="1 2" key="1">
    <citation type="journal article" date="2021" name="Chemosphere">
        <title>Bioballs carrying a syntrophic Rhodococcus and Mycolicibacterium consortium for simultaneous sorption and biodegradation of fuel oil in contaminated freshwater.</title>
        <authorList>
            <person name="Naloka K."/>
            <person name="Polrit D."/>
            <person name="Muangchinda C."/>
            <person name="Thoetkiattikul H."/>
            <person name="Pinyakong O."/>
        </authorList>
    </citation>
    <scope>NUCLEOTIDE SEQUENCE [LARGE SCALE GENOMIC DNA]</scope>
    <source>
        <strain evidence="1 2">J101</strain>
    </source>
</reference>
<accession>A0ACC6MGS1</accession>
<gene>
    <name evidence="1" type="ORF">OHX15_12245</name>
</gene>
<name>A0ACC6MGS1_MYCPF</name>
<evidence type="ECO:0000313" key="1">
    <source>
        <dbReference type="EMBL" id="MDZ5086156.1"/>
    </source>
</evidence>
<protein>
    <submittedName>
        <fullName evidence="1">VOC family protein</fullName>
    </submittedName>
</protein>
<sequence length="125" mass="13232">MKVSATAISLNVADPQASADFLCRHVGHTVAMEADGFVSLTHPDGGPNIVYLRTGLPSFKPAHRAGGAGDGLLLAFVVDDVDAAYRALHAAGAEVVTAPETEPWGERFCQFEDPNGVIVQFVQWV</sequence>